<dbReference type="HOGENOM" id="CLU_3005688_0_0_6"/>
<sequence>MNCVRLKTAGKTMAPWILLTNAEITPRKAALYDDYRWRIESYCKLLKSAGYRVEGW</sequence>
<organism evidence="1 2">
    <name type="scientific">Cardiobacterium valvarum F0432</name>
    <dbReference type="NCBI Taxonomy" id="797473"/>
    <lineage>
        <taxon>Bacteria</taxon>
        <taxon>Pseudomonadati</taxon>
        <taxon>Pseudomonadota</taxon>
        <taxon>Gammaproteobacteria</taxon>
        <taxon>Cardiobacteriales</taxon>
        <taxon>Cardiobacteriaceae</taxon>
        <taxon>Cardiobacterium</taxon>
    </lineage>
</organism>
<protein>
    <recommendedName>
        <fullName evidence="3">Transposase IS4-like domain-containing protein</fullName>
    </recommendedName>
</protein>
<evidence type="ECO:0008006" key="3">
    <source>
        <dbReference type="Google" id="ProtNLM"/>
    </source>
</evidence>
<dbReference type="Proteomes" id="UP000004750">
    <property type="component" value="Unassembled WGS sequence"/>
</dbReference>
<name>G9ZET0_9GAMM</name>
<dbReference type="SUPFAM" id="SSF53098">
    <property type="entry name" value="Ribonuclease H-like"/>
    <property type="match status" value="1"/>
</dbReference>
<proteinExistence type="predicted"/>
<comment type="caution">
    <text evidence="1">The sequence shown here is derived from an EMBL/GenBank/DDBJ whole genome shotgun (WGS) entry which is preliminary data.</text>
</comment>
<dbReference type="InterPro" id="IPR012337">
    <property type="entry name" value="RNaseH-like_sf"/>
</dbReference>
<dbReference type="Gene3D" id="3.90.350.10">
    <property type="entry name" value="Transposase Inhibitor Protein From Tn5, Chain A, domain 1"/>
    <property type="match status" value="1"/>
</dbReference>
<accession>G9ZET0</accession>
<dbReference type="RefSeq" id="WP_006985283.1">
    <property type="nucleotide sequence ID" value="NZ_JH417919.1"/>
</dbReference>
<gene>
    <name evidence="1" type="ORF">HMPREF9080_01265</name>
</gene>
<evidence type="ECO:0000313" key="2">
    <source>
        <dbReference type="Proteomes" id="UP000004750"/>
    </source>
</evidence>
<reference evidence="1 2" key="1">
    <citation type="submission" date="2011-08" db="EMBL/GenBank/DDBJ databases">
        <authorList>
            <person name="Weinstock G."/>
            <person name="Sodergren E."/>
            <person name="Clifton S."/>
            <person name="Fulton L."/>
            <person name="Fulton B."/>
            <person name="Courtney L."/>
            <person name="Fronick C."/>
            <person name="Harrison M."/>
            <person name="Strong C."/>
            <person name="Farmer C."/>
            <person name="Delahaunty K."/>
            <person name="Markovic C."/>
            <person name="Hall O."/>
            <person name="Minx P."/>
            <person name="Tomlinson C."/>
            <person name="Mitreva M."/>
            <person name="Hou S."/>
            <person name="Chen J."/>
            <person name="Wollam A."/>
            <person name="Pepin K.H."/>
            <person name="Johnson M."/>
            <person name="Bhonagiri V."/>
            <person name="Zhang X."/>
            <person name="Suruliraj S."/>
            <person name="Warren W."/>
            <person name="Chinwalla A."/>
            <person name="Mardis E.R."/>
            <person name="Wilson R.K."/>
        </authorList>
    </citation>
    <scope>NUCLEOTIDE SEQUENCE [LARGE SCALE GENOMIC DNA]</scope>
    <source>
        <strain evidence="1 2">F0432</strain>
    </source>
</reference>
<dbReference type="EMBL" id="AGCM01000069">
    <property type="protein sequence ID" value="EHM54430.1"/>
    <property type="molecule type" value="Genomic_DNA"/>
</dbReference>
<evidence type="ECO:0000313" key="1">
    <source>
        <dbReference type="EMBL" id="EHM54430.1"/>
    </source>
</evidence>
<dbReference type="AlphaFoldDB" id="G9ZET0"/>